<keyword evidence="1" id="KW-0479">Metal-binding</keyword>
<dbReference type="EMBL" id="JACGCM010002352">
    <property type="protein sequence ID" value="KAF6140729.1"/>
    <property type="molecule type" value="Genomic_DNA"/>
</dbReference>
<evidence type="ECO:0000313" key="2">
    <source>
        <dbReference type="EMBL" id="KAF6140729.1"/>
    </source>
</evidence>
<gene>
    <name evidence="2" type="ORF">GIB67_035156</name>
</gene>
<comment type="subcellular location">
    <subcellularLocation>
        <location evidence="1">Nucleus</location>
    </subcellularLocation>
</comment>
<name>A0A7J7LDV4_9MAGN</name>
<evidence type="ECO:0000313" key="3">
    <source>
        <dbReference type="Proteomes" id="UP000541444"/>
    </source>
</evidence>
<dbReference type="PANTHER" id="PTHR31669:SF305">
    <property type="entry name" value="PROTEIN FAR1-RELATED SEQUENCE"/>
    <property type="match status" value="1"/>
</dbReference>
<dbReference type="InterPro" id="IPR031052">
    <property type="entry name" value="FHY3/FAR1"/>
</dbReference>
<sequence length="305" mass="34999">MATTQRSEGVNRFLKYFKRTLSLHEFVIQYDRALTSRREKEKRQDFISHQTKPNLKTSWQAEARASEIYTTKIFLKFQDEYVHTLDMFIDSIGQDGTLCEYRVSSFASRSRTVTFNVAENIVKCNYKKYEFLGILCAHALKVIHSMQLSDLPSSCYLKRWTKDKRLDTLVDNNGESVHVEYYPSLSLQSSELTRMALKITKKGVSSTNFMEFTKGCLARVQEEVDDFLKATPEEVTNLEGDENLSTTKVGEVTNQDLAGANIMLHDKPRKMRNGKAGRIKGVLEKGKGKKRICPMQNGKFLQAIF</sequence>
<dbReference type="GO" id="GO:0008270">
    <property type="term" value="F:zinc ion binding"/>
    <property type="evidence" value="ECO:0007669"/>
    <property type="project" value="UniProtKB-UniRule"/>
</dbReference>
<dbReference type="GO" id="GO:0006355">
    <property type="term" value="P:regulation of DNA-templated transcription"/>
    <property type="evidence" value="ECO:0007669"/>
    <property type="project" value="UniProtKB-UniRule"/>
</dbReference>
<comment type="similarity">
    <text evidence="1">Belongs to the FHY3/FAR1 family.</text>
</comment>
<dbReference type="PANTHER" id="PTHR31669">
    <property type="entry name" value="PROTEIN FAR1-RELATED SEQUENCE 10-RELATED"/>
    <property type="match status" value="1"/>
</dbReference>
<keyword evidence="1" id="KW-0862">Zinc</keyword>
<dbReference type="OrthoDB" id="2402896at2759"/>
<evidence type="ECO:0000256" key="1">
    <source>
        <dbReference type="RuleBase" id="RU367018"/>
    </source>
</evidence>
<keyword evidence="3" id="KW-1185">Reference proteome</keyword>
<dbReference type="GO" id="GO:0005634">
    <property type="term" value="C:nucleus"/>
    <property type="evidence" value="ECO:0007669"/>
    <property type="project" value="UniProtKB-SubCell"/>
</dbReference>
<keyword evidence="1" id="KW-0539">Nucleus</keyword>
<keyword evidence="1" id="KW-0863">Zinc-finger</keyword>
<protein>
    <recommendedName>
        <fullName evidence="1">Protein FAR1-RELATED SEQUENCE</fullName>
    </recommendedName>
</protein>
<dbReference type="Proteomes" id="UP000541444">
    <property type="component" value="Unassembled WGS sequence"/>
</dbReference>
<comment type="caution">
    <text evidence="2">The sequence shown here is derived from an EMBL/GenBank/DDBJ whole genome shotgun (WGS) entry which is preliminary data.</text>
</comment>
<accession>A0A7J7LDV4</accession>
<comment type="function">
    <text evidence="1">Putative transcription activator involved in regulating light control of development.</text>
</comment>
<dbReference type="AlphaFoldDB" id="A0A7J7LDV4"/>
<proteinExistence type="inferred from homology"/>
<organism evidence="2 3">
    <name type="scientific">Kingdonia uniflora</name>
    <dbReference type="NCBI Taxonomy" id="39325"/>
    <lineage>
        <taxon>Eukaryota</taxon>
        <taxon>Viridiplantae</taxon>
        <taxon>Streptophyta</taxon>
        <taxon>Embryophyta</taxon>
        <taxon>Tracheophyta</taxon>
        <taxon>Spermatophyta</taxon>
        <taxon>Magnoliopsida</taxon>
        <taxon>Ranunculales</taxon>
        <taxon>Circaeasteraceae</taxon>
        <taxon>Kingdonia</taxon>
    </lineage>
</organism>
<reference evidence="2 3" key="1">
    <citation type="journal article" date="2020" name="IScience">
        <title>Genome Sequencing of the Endangered Kingdonia uniflora (Circaeasteraceae, Ranunculales) Reveals Potential Mechanisms of Evolutionary Specialization.</title>
        <authorList>
            <person name="Sun Y."/>
            <person name="Deng T."/>
            <person name="Zhang A."/>
            <person name="Moore M.J."/>
            <person name="Landis J.B."/>
            <person name="Lin N."/>
            <person name="Zhang H."/>
            <person name="Zhang X."/>
            <person name="Huang J."/>
            <person name="Zhang X."/>
            <person name="Sun H."/>
            <person name="Wang H."/>
        </authorList>
    </citation>
    <scope>NUCLEOTIDE SEQUENCE [LARGE SCALE GENOMIC DNA]</scope>
    <source>
        <strain evidence="2">TB1705</strain>
        <tissue evidence="2">Leaf</tissue>
    </source>
</reference>